<dbReference type="GO" id="GO:0006629">
    <property type="term" value="P:lipid metabolic process"/>
    <property type="evidence" value="ECO:0007669"/>
    <property type="project" value="TreeGrafter"/>
</dbReference>
<dbReference type="Proteomes" id="UP000005237">
    <property type="component" value="Unassembled WGS sequence"/>
</dbReference>
<dbReference type="InterPro" id="IPR013830">
    <property type="entry name" value="SGNH_hydro"/>
</dbReference>
<dbReference type="Pfam" id="PF13472">
    <property type="entry name" value="Lipase_GDSL_2"/>
    <property type="match status" value="1"/>
</dbReference>
<dbReference type="Gene3D" id="3.40.50.1110">
    <property type="entry name" value="SGNH hydrolase"/>
    <property type="match status" value="1"/>
</dbReference>
<dbReference type="InterPro" id="IPR037460">
    <property type="entry name" value="SEST-like"/>
</dbReference>
<feature type="domain" description="SGNH hydrolase-type esterase" evidence="1">
    <location>
        <begin position="171"/>
        <end position="415"/>
    </location>
</feature>
<evidence type="ECO:0000313" key="3">
    <source>
        <dbReference type="Proteomes" id="UP000005237"/>
    </source>
</evidence>
<keyword evidence="3" id="KW-1185">Reference proteome</keyword>
<dbReference type="SUPFAM" id="SSF52266">
    <property type="entry name" value="SGNH hydrolase"/>
    <property type="match status" value="1"/>
</dbReference>
<reference evidence="3" key="1">
    <citation type="submission" date="2010-08" db="EMBL/GenBank/DDBJ databases">
        <authorList>
            <consortium name="Caenorhabditis japonica Sequencing Consortium"/>
            <person name="Wilson R.K."/>
        </authorList>
    </citation>
    <scope>NUCLEOTIDE SEQUENCE [LARGE SCALE GENOMIC DNA]</scope>
    <source>
        <strain evidence="3">DF5081</strain>
    </source>
</reference>
<dbReference type="GO" id="GO:0016788">
    <property type="term" value="F:hydrolase activity, acting on ester bonds"/>
    <property type="evidence" value="ECO:0007669"/>
    <property type="project" value="InterPro"/>
</dbReference>
<evidence type="ECO:0000313" key="2">
    <source>
        <dbReference type="EnsemblMetazoa" id="CJA02278c.1"/>
    </source>
</evidence>
<accession>A0A8R1DGZ3</accession>
<sequence length="428" mass="48611">MIKVLLNNKKLQIFKATMLAFFYFLQMLINLPKMLVLSWNNMATVPTKSTGSLRITTISEKLPELWQTPKDVLQGERLVNISLCHVAARQADNDNKMSFLWKLYNEKTELLERRSGASCSQVFSLDPKVIYTHKITVQLTMASSDMEDAEYYTEIIEKSSKIDKVYWLASVGDSFSSGQGNPDIPVTRGKAAKWLDETCYRSSKSFPYQVFRKMTNKSSALSFFACSGATVDAGILSKNGQLDRLEKVMKLRDDPPDVLLLTIGGNDIGFTDIISMMQQGSSLEQSFDMRFFYVSHQIDRVATKIQELKIPRVILITYYDVTKNEHGVVDASCGLFGQVSLSNLQQAEKKILRRLNQLLIKKAKKYGWITVDTTEMFRRNGLCSNHGSLIRSRNESLTLQGNEYGSFHPNEEAHRKISEMVLKVLENV</sequence>
<dbReference type="PANTHER" id="PTHR37981">
    <property type="entry name" value="LIPASE 2"/>
    <property type="match status" value="1"/>
</dbReference>
<dbReference type="PANTHER" id="PTHR37981:SF1">
    <property type="entry name" value="SGNH HYDROLASE-TYPE ESTERASE DOMAIN-CONTAINING PROTEIN"/>
    <property type="match status" value="1"/>
</dbReference>
<protein>
    <submittedName>
        <fullName evidence="2">SGNH_hydro domain-containing protein</fullName>
    </submittedName>
</protein>
<dbReference type="AlphaFoldDB" id="A0A8R1DGZ3"/>
<organism evidence="2 3">
    <name type="scientific">Caenorhabditis japonica</name>
    <dbReference type="NCBI Taxonomy" id="281687"/>
    <lineage>
        <taxon>Eukaryota</taxon>
        <taxon>Metazoa</taxon>
        <taxon>Ecdysozoa</taxon>
        <taxon>Nematoda</taxon>
        <taxon>Chromadorea</taxon>
        <taxon>Rhabditida</taxon>
        <taxon>Rhabditina</taxon>
        <taxon>Rhabditomorpha</taxon>
        <taxon>Rhabditoidea</taxon>
        <taxon>Rhabditidae</taxon>
        <taxon>Peloderinae</taxon>
        <taxon>Caenorhabditis</taxon>
    </lineage>
</organism>
<reference evidence="2" key="2">
    <citation type="submission" date="2022-06" db="UniProtKB">
        <authorList>
            <consortium name="EnsemblMetazoa"/>
        </authorList>
    </citation>
    <scope>IDENTIFICATION</scope>
    <source>
        <strain evidence="2">DF5081</strain>
    </source>
</reference>
<dbReference type="InterPro" id="IPR036514">
    <property type="entry name" value="SGNH_hydro_sf"/>
</dbReference>
<name>A0A8R1DGZ3_CAEJA</name>
<dbReference type="CDD" id="cd01823">
    <property type="entry name" value="SEST_like"/>
    <property type="match status" value="1"/>
</dbReference>
<dbReference type="EnsemblMetazoa" id="CJA02278c.1">
    <property type="protein sequence ID" value="CJA02278c.1"/>
    <property type="gene ID" value="WBGene00121482"/>
</dbReference>
<evidence type="ECO:0000259" key="1">
    <source>
        <dbReference type="Pfam" id="PF13472"/>
    </source>
</evidence>
<proteinExistence type="predicted"/>